<name>A0A806KK56_9BACT</name>
<dbReference type="GO" id="GO:0030288">
    <property type="term" value="C:outer membrane-bounded periplasmic space"/>
    <property type="evidence" value="ECO:0007669"/>
    <property type="project" value="InterPro"/>
</dbReference>
<dbReference type="AlphaFoldDB" id="A0A806KK56"/>
<organism evidence="1">
    <name type="scientific">uncultured bacterium contig00027</name>
    <dbReference type="NCBI Taxonomy" id="1181516"/>
    <lineage>
        <taxon>Bacteria</taxon>
        <taxon>environmental samples</taxon>
    </lineage>
</organism>
<dbReference type="Pfam" id="PF03783">
    <property type="entry name" value="CsgG"/>
    <property type="match status" value="1"/>
</dbReference>
<sequence>MLKKENLLHFVTAVSFVVLIALEVSCASSPPAEEGGILPMDRAIMKAARDIEESVEPNQKIALLHFSSPSEQFSEYALEELASQLVKGKKLIVVDRTELDLIKQEADFQMSGEVSDESVLALGKILGAQLIVSGSLRPTGDAYRIRFRVLNVESAVLVATPSADISAGEDRVDYLLDGKGAIKVETQPE</sequence>
<evidence type="ECO:0008006" key="2">
    <source>
        <dbReference type="Google" id="ProtNLM"/>
    </source>
</evidence>
<dbReference type="InterPro" id="IPR005534">
    <property type="entry name" value="Curli_assmbl/transp-comp_CsgG"/>
</dbReference>
<proteinExistence type="predicted"/>
<reference evidence="1" key="1">
    <citation type="submission" date="2012-03" db="EMBL/GenBank/DDBJ databases">
        <title>Functional metagenomics reveals considerable lignocellulase gene clusters in the gut microbiome of a wood-feeding higher termite.</title>
        <authorList>
            <person name="Liu N."/>
        </authorList>
    </citation>
    <scope>NUCLEOTIDE SEQUENCE</scope>
</reference>
<dbReference type="EMBL" id="JQ844233">
    <property type="protein sequence ID" value="AGS53440.1"/>
    <property type="molecule type" value="Genomic_DNA"/>
</dbReference>
<accession>A0A806KK56</accession>
<protein>
    <recommendedName>
        <fullName evidence="2">FlgO domain-containing protein</fullName>
    </recommendedName>
</protein>
<dbReference type="Gene3D" id="3.40.50.10610">
    <property type="entry name" value="ABC-type transport auxiliary lipoprotein component"/>
    <property type="match status" value="1"/>
</dbReference>
<evidence type="ECO:0000313" key="1">
    <source>
        <dbReference type="EMBL" id="AGS53440.1"/>
    </source>
</evidence>